<evidence type="ECO:0000256" key="2">
    <source>
        <dbReference type="ARBA" id="ARBA00006948"/>
    </source>
</evidence>
<dbReference type="Pfam" id="PF04819">
    <property type="entry name" value="DUF716"/>
    <property type="match status" value="1"/>
</dbReference>
<proteinExistence type="inferred from homology"/>
<feature type="transmembrane region" description="Helical" evidence="6">
    <location>
        <begin position="114"/>
        <end position="136"/>
    </location>
</feature>
<dbReference type="InterPro" id="IPR006904">
    <property type="entry name" value="DUF716"/>
</dbReference>
<protein>
    <submittedName>
        <fullName evidence="7">Uncharacterized protein</fullName>
    </submittedName>
</protein>
<evidence type="ECO:0000256" key="5">
    <source>
        <dbReference type="ARBA" id="ARBA00023136"/>
    </source>
</evidence>
<sequence length="294" mass="33213">MANDGVGHLTNGFVFCVIGLWHLFNNIKLHALNPKTYTSLIWFPTSKIKHLELYLIMVGSSISFTMELFNLPALDPDGTIPSTYLRHFEHSFIAFAFFVYAIFAILLDKLAPPAHYGLTILVGAVAFAVELLLFHLHSTDHMGIEGHYHWLLTLVMFTTLGTTLLSINYSKSFLISFVRSLSLLFQGIWFINIGFVLWTPGLIPRGCFMSMEDGRFVARCHDKKALERAKALANIQFSYYLVGLLGLAVTIYLIMVKLHLGNVEYQSLTKLYEKDDDDDDGVEAQKRLDPVGKI</sequence>
<evidence type="ECO:0000256" key="1">
    <source>
        <dbReference type="ARBA" id="ARBA00004141"/>
    </source>
</evidence>
<feature type="transmembrane region" description="Helical" evidence="6">
    <location>
        <begin position="6"/>
        <end position="24"/>
    </location>
</feature>
<reference evidence="7" key="1">
    <citation type="submission" date="2019-10" db="EMBL/GenBank/DDBJ databases">
        <authorList>
            <person name="Zhang R."/>
            <person name="Pan Y."/>
            <person name="Wang J."/>
            <person name="Ma R."/>
            <person name="Yu S."/>
        </authorList>
    </citation>
    <scope>NUCLEOTIDE SEQUENCE</scope>
    <source>
        <strain evidence="7">LA-IB0</strain>
        <tissue evidence="7">Leaf</tissue>
    </source>
</reference>
<organism evidence="7 8">
    <name type="scientific">Buddleja alternifolia</name>
    <dbReference type="NCBI Taxonomy" id="168488"/>
    <lineage>
        <taxon>Eukaryota</taxon>
        <taxon>Viridiplantae</taxon>
        <taxon>Streptophyta</taxon>
        <taxon>Embryophyta</taxon>
        <taxon>Tracheophyta</taxon>
        <taxon>Spermatophyta</taxon>
        <taxon>Magnoliopsida</taxon>
        <taxon>eudicotyledons</taxon>
        <taxon>Gunneridae</taxon>
        <taxon>Pentapetalae</taxon>
        <taxon>asterids</taxon>
        <taxon>lamiids</taxon>
        <taxon>Lamiales</taxon>
        <taxon>Scrophulariaceae</taxon>
        <taxon>Buddlejeae</taxon>
        <taxon>Buddleja</taxon>
    </lineage>
</organism>
<keyword evidence="3 6" id="KW-0812">Transmembrane</keyword>
<dbReference type="GO" id="GO:0016020">
    <property type="term" value="C:membrane"/>
    <property type="evidence" value="ECO:0007669"/>
    <property type="project" value="UniProtKB-SubCell"/>
</dbReference>
<keyword evidence="8" id="KW-1185">Reference proteome</keyword>
<comment type="subcellular location">
    <subcellularLocation>
        <location evidence="1">Membrane</location>
        <topology evidence="1">Multi-pass membrane protein</topology>
    </subcellularLocation>
</comment>
<comment type="similarity">
    <text evidence="2">Belongs to the TMEM45 family.</text>
</comment>
<keyword evidence="5 6" id="KW-0472">Membrane</keyword>
<dbReference type="PANTHER" id="PTHR46285:SF3">
    <property type="entry name" value="PROTEINASE INHIBITOR I4, SERPIN (DUF716)"/>
    <property type="match status" value="1"/>
</dbReference>
<accession>A0AAV6WXP3</accession>
<feature type="transmembrane region" description="Helical" evidence="6">
    <location>
        <begin position="53"/>
        <end position="71"/>
    </location>
</feature>
<dbReference type="PANTHER" id="PTHR46285">
    <property type="entry name" value="PROTEINASE INHIBITOR I4, SERPIN (DUF716)-RELATED"/>
    <property type="match status" value="1"/>
</dbReference>
<evidence type="ECO:0000256" key="3">
    <source>
        <dbReference type="ARBA" id="ARBA00022692"/>
    </source>
</evidence>
<feature type="transmembrane region" description="Helical" evidence="6">
    <location>
        <begin position="237"/>
        <end position="256"/>
    </location>
</feature>
<feature type="transmembrane region" description="Helical" evidence="6">
    <location>
        <begin position="181"/>
        <end position="203"/>
    </location>
</feature>
<evidence type="ECO:0000256" key="6">
    <source>
        <dbReference type="SAM" id="Phobius"/>
    </source>
</evidence>
<feature type="transmembrane region" description="Helical" evidence="6">
    <location>
        <begin position="91"/>
        <end position="107"/>
    </location>
</feature>
<evidence type="ECO:0000313" key="8">
    <source>
        <dbReference type="Proteomes" id="UP000826271"/>
    </source>
</evidence>
<evidence type="ECO:0000313" key="7">
    <source>
        <dbReference type="EMBL" id="KAG8371740.1"/>
    </source>
</evidence>
<dbReference type="Proteomes" id="UP000826271">
    <property type="component" value="Unassembled WGS sequence"/>
</dbReference>
<comment type="caution">
    <text evidence="7">The sequence shown here is derived from an EMBL/GenBank/DDBJ whole genome shotgun (WGS) entry which is preliminary data.</text>
</comment>
<keyword evidence="4 6" id="KW-1133">Transmembrane helix</keyword>
<dbReference type="AlphaFoldDB" id="A0AAV6WXP3"/>
<dbReference type="EMBL" id="WHWC01000013">
    <property type="protein sequence ID" value="KAG8371740.1"/>
    <property type="molecule type" value="Genomic_DNA"/>
</dbReference>
<name>A0AAV6WXP3_9LAMI</name>
<gene>
    <name evidence="7" type="ORF">BUALT_Bualt13G0119500</name>
</gene>
<feature type="transmembrane region" description="Helical" evidence="6">
    <location>
        <begin position="148"/>
        <end position="169"/>
    </location>
</feature>
<evidence type="ECO:0000256" key="4">
    <source>
        <dbReference type="ARBA" id="ARBA00022989"/>
    </source>
</evidence>